<accession>A0A3N2CW84</accession>
<dbReference type="AlphaFoldDB" id="A0A3N2CW84"/>
<dbReference type="Proteomes" id="UP000281738">
    <property type="component" value="Unassembled WGS sequence"/>
</dbReference>
<dbReference type="EMBL" id="RKHO01000001">
    <property type="protein sequence ID" value="ROR91812.1"/>
    <property type="molecule type" value="Genomic_DNA"/>
</dbReference>
<keyword evidence="2" id="KW-1185">Reference proteome</keyword>
<reference evidence="1 2" key="1">
    <citation type="submission" date="2018-11" db="EMBL/GenBank/DDBJ databases">
        <title>Sequencing the genomes of 1000 actinobacteria strains.</title>
        <authorList>
            <person name="Klenk H.-P."/>
        </authorList>
    </citation>
    <scope>NUCLEOTIDE SEQUENCE [LARGE SCALE GENOMIC DNA]</scope>
    <source>
        <strain evidence="1 2">DSM 12652</strain>
    </source>
</reference>
<name>A0A3N2CW84_9ACTN</name>
<sequence length="86" mass="9340">MAGSQHEWFRFLDASSDDEAVAELARWSASLKGAYDELARLCRGLADAPDPDLHEVLGVARSTLGEGIDILDATVGRFRTGEHRVA</sequence>
<comment type="caution">
    <text evidence="1">The sequence shown here is derived from an EMBL/GenBank/DDBJ whole genome shotgun (WGS) entry which is preliminary data.</text>
</comment>
<proteinExistence type="predicted"/>
<protein>
    <submittedName>
        <fullName evidence="1">Uncharacterized protein</fullName>
    </submittedName>
</protein>
<evidence type="ECO:0000313" key="2">
    <source>
        <dbReference type="Proteomes" id="UP000281738"/>
    </source>
</evidence>
<gene>
    <name evidence="1" type="ORF">EDD33_2688</name>
</gene>
<dbReference type="OrthoDB" id="3829863at2"/>
<organism evidence="1 2">
    <name type="scientific">Nocardioides aurantiacus</name>
    <dbReference type="NCBI Taxonomy" id="86796"/>
    <lineage>
        <taxon>Bacteria</taxon>
        <taxon>Bacillati</taxon>
        <taxon>Actinomycetota</taxon>
        <taxon>Actinomycetes</taxon>
        <taxon>Propionibacteriales</taxon>
        <taxon>Nocardioidaceae</taxon>
        <taxon>Nocardioides</taxon>
    </lineage>
</organism>
<evidence type="ECO:0000313" key="1">
    <source>
        <dbReference type="EMBL" id="ROR91812.1"/>
    </source>
</evidence>
<dbReference type="RefSeq" id="WP_148077085.1">
    <property type="nucleotide sequence ID" value="NZ_RKHO01000001.1"/>
</dbReference>